<feature type="domain" description="Alpha-carbonic anhydrase" evidence="8">
    <location>
        <begin position="46"/>
        <end position="308"/>
    </location>
</feature>
<evidence type="ECO:0000256" key="1">
    <source>
        <dbReference type="ARBA" id="ARBA00010718"/>
    </source>
</evidence>
<dbReference type="EMBL" id="BDRX01000026">
    <property type="protein sequence ID" value="GBF91749.1"/>
    <property type="molecule type" value="Genomic_DNA"/>
</dbReference>
<keyword evidence="4" id="KW-0862">Zinc</keyword>
<evidence type="ECO:0000256" key="5">
    <source>
        <dbReference type="ARBA" id="ARBA00023239"/>
    </source>
</evidence>
<comment type="catalytic activity">
    <reaction evidence="6">
        <text>hydrogencarbonate + H(+) = CO2 + H2O</text>
        <dbReference type="Rhea" id="RHEA:10748"/>
        <dbReference type="ChEBI" id="CHEBI:15377"/>
        <dbReference type="ChEBI" id="CHEBI:15378"/>
        <dbReference type="ChEBI" id="CHEBI:16526"/>
        <dbReference type="ChEBI" id="CHEBI:17544"/>
        <dbReference type="EC" id="4.2.1.1"/>
    </reaction>
</comment>
<dbReference type="Proteomes" id="UP000247498">
    <property type="component" value="Unassembled WGS sequence"/>
</dbReference>
<dbReference type="EC" id="4.2.1.1" evidence="2"/>
<keyword evidence="3" id="KW-0479">Metal-binding</keyword>
<reference evidence="9 10" key="1">
    <citation type="journal article" date="2018" name="Sci. Rep.">
        <title>Raphidocelis subcapitata (=Pseudokirchneriella subcapitata) provides an insight into genome evolution and environmental adaptations in the Sphaeropleales.</title>
        <authorList>
            <person name="Suzuki S."/>
            <person name="Yamaguchi H."/>
            <person name="Nakajima N."/>
            <person name="Kawachi M."/>
        </authorList>
    </citation>
    <scope>NUCLEOTIDE SEQUENCE [LARGE SCALE GENOMIC DNA]</scope>
    <source>
        <strain evidence="9 10">NIES-35</strain>
    </source>
</reference>
<name>A0A2V0NWN5_9CHLO</name>
<evidence type="ECO:0000256" key="6">
    <source>
        <dbReference type="ARBA" id="ARBA00048348"/>
    </source>
</evidence>
<dbReference type="PANTHER" id="PTHR18952">
    <property type="entry name" value="CARBONIC ANHYDRASE"/>
    <property type="match status" value="1"/>
</dbReference>
<comment type="caution">
    <text evidence="9">The sequence shown here is derived from an EMBL/GenBank/DDBJ whole genome shotgun (WGS) entry which is preliminary data.</text>
</comment>
<dbReference type="CDD" id="cd03124">
    <property type="entry name" value="alpha_CA_prokaryotic_like"/>
    <property type="match status" value="1"/>
</dbReference>
<evidence type="ECO:0000313" key="10">
    <source>
        <dbReference type="Proteomes" id="UP000247498"/>
    </source>
</evidence>
<dbReference type="SUPFAM" id="SSF51069">
    <property type="entry name" value="Carbonic anhydrase"/>
    <property type="match status" value="1"/>
</dbReference>
<evidence type="ECO:0000256" key="4">
    <source>
        <dbReference type="ARBA" id="ARBA00022833"/>
    </source>
</evidence>
<dbReference type="Pfam" id="PF00194">
    <property type="entry name" value="Carb_anhydrase"/>
    <property type="match status" value="1"/>
</dbReference>
<dbReference type="InterPro" id="IPR036398">
    <property type="entry name" value="CA_dom_sf"/>
</dbReference>
<evidence type="ECO:0000256" key="3">
    <source>
        <dbReference type="ARBA" id="ARBA00022723"/>
    </source>
</evidence>
<dbReference type="PANTHER" id="PTHR18952:SF265">
    <property type="entry name" value="CARBONIC ANHYDRASE"/>
    <property type="match status" value="1"/>
</dbReference>
<protein>
    <recommendedName>
        <fullName evidence="2">carbonic anhydrase</fullName>
        <ecNumber evidence="2">4.2.1.1</ecNumber>
    </recommendedName>
</protein>
<dbReference type="InterPro" id="IPR041891">
    <property type="entry name" value="Alpha_CA_prokaryot-like"/>
</dbReference>
<dbReference type="OrthoDB" id="429145at2759"/>
<feature type="compositionally biased region" description="Polar residues" evidence="7">
    <location>
        <begin position="32"/>
        <end position="51"/>
    </location>
</feature>
<dbReference type="InParanoid" id="A0A2V0NWN5"/>
<feature type="region of interest" description="Disordered" evidence="7">
    <location>
        <begin position="1"/>
        <end position="70"/>
    </location>
</feature>
<dbReference type="InterPro" id="IPR001148">
    <property type="entry name" value="CA_dom"/>
</dbReference>
<dbReference type="InterPro" id="IPR023561">
    <property type="entry name" value="Carbonic_anhydrase_a-class"/>
</dbReference>
<accession>A0A2V0NWN5</accession>
<dbReference type="GO" id="GO:0008270">
    <property type="term" value="F:zinc ion binding"/>
    <property type="evidence" value="ECO:0007669"/>
    <property type="project" value="InterPro"/>
</dbReference>
<comment type="similarity">
    <text evidence="1">Belongs to the alpha-carbonic anhydrase family.</text>
</comment>
<evidence type="ECO:0000259" key="8">
    <source>
        <dbReference type="PROSITE" id="PS51144"/>
    </source>
</evidence>
<dbReference type="SMART" id="SM01057">
    <property type="entry name" value="Carb_anhydrase"/>
    <property type="match status" value="1"/>
</dbReference>
<dbReference type="FunCoup" id="A0A2V0NWN5">
    <property type="interactions" value="137"/>
</dbReference>
<dbReference type="PROSITE" id="PS51144">
    <property type="entry name" value="ALPHA_CA_2"/>
    <property type="match status" value="1"/>
</dbReference>
<proteinExistence type="inferred from homology"/>
<gene>
    <name evidence="9" type="ORF">Rsub_04053</name>
</gene>
<dbReference type="AlphaFoldDB" id="A0A2V0NWN5"/>
<dbReference type="STRING" id="307507.A0A2V0NWN5"/>
<sequence>MLGAQSKPLAQPLRRGRAELGIRTAVAPAGREQQQQRRLAQPPSASASSYRTGPIGSGSAPVEGPIQLGPRTSRRGVLGNALLLGASLAACPCCEQAALASGNAKFDYGTLSGPVNWGGVCSAGARQSPVDIPRAALANFDKGSQTLFCGGAELELLQFHFHTPSEHAFDGERMAMEAHLVHRNKATGGLAVIGILMDSTGAPTPNAALGTALKYAPPKAREEAPCPATINPAQLLPRSGPMAYVRYNGSLTTPGCTEGVDWYVMLDSVSVTPDQVLAFAQYVSGGRSFAQNSRPLQPLNGRAFDMQYDCGLA</sequence>
<dbReference type="Gene3D" id="3.10.200.10">
    <property type="entry name" value="Alpha carbonic anhydrase"/>
    <property type="match status" value="1"/>
</dbReference>
<dbReference type="GO" id="GO:0004089">
    <property type="term" value="F:carbonate dehydratase activity"/>
    <property type="evidence" value="ECO:0007669"/>
    <property type="project" value="UniProtKB-EC"/>
</dbReference>
<keyword evidence="10" id="KW-1185">Reference proteome</keyword>
<evidence type="ECO:0000313" key="9">
    <source>
        <dbReference type="EMBL" id="GBF91749.1"/>
    </source>
</evidence>
<evidence type="ECO:0000256" key="2">
    <source>
        <dbReference type="ARBA" id="ARBA00012925"/>
    </source>
</evidence>
<organism evidence="9 10">
    <name type="scientific">Raphidocelis subcapitata</name>
    <dbReference type="NCBI Taxonomy" id="307507"/>
    <lineage>
        <taxon>Eukaryota</taxon>
        <taxon>Viridiplantae</taxon>
        <taxon>Chlorophyta</taxon>
        <taxon>core chlorophytes</taxon>
        <taxon>Chlorophyceae</taxon>
        <taxon>CS clade</taxon>
        <taxon>Sphaeropleales</taxon>
        <taxon>Selenastraceae</taxon>
        <taxon>Raphidocelis</taxon>
    </lineage>
</organism>
<keyword evidence="5" id="KW-0456">Lyase</keyword>
<evidence type="ECO:0000256" key="7">
    <source>
        <dbReference type="SAM" id="MobiDB-lite"/>
    </source>
</evidence>